<dbReference type="Pfam" id="PF02082">
    <property type="entry name" value="Rrf2"/>
    <property type="match status" value="1"/>
</dbReference>
<protein>
    <submittedName>
        <fullName evidence="1">Transcriptional regulator, BadM/Rrf2 family</fullName>
    </submittedName>
</protein>
<dbReference type="PROSITE" id="PS01332">
    <property type="entry name" value="HTH_RRF2_1"/>
    <property type="match status" value="1"/>
</dbReference>
<dbReference type="InterPro" id="IPR036390">
    <property type="entry name" value="WH_DNA-bd_sf"/>
</dbReference>
<dbReference type="Gene3D" id="1.10.10.10">
    <property type="entry name" value="Winged helix-like DNA-binding domain superfamily/Winged helix DNA-binding domain"/>
    <property type="match status" value="1"/>
</dbReference>
<sequence length="144" mass="16042">MTVIFSKKCEIGIQAILYLATEGEKELFNAHQIAEKVKQPKEFVSKVLQTLTSSGIVGSKKGKNGGFFLNRSANKVRLIEIVEVIDGLDIFNNCVLGFPGCSSEEPCPVHDKWGILRDEAYKMLSEETLEDLIDLTKTKLLTLH</sequence>
<dbReference type="SUPFAM" id="SSF46785">
    <property type="entry name" value="Winged helix' DNA-binding domain"/>
    <property type="match status" value="1"/>
</dbReference>
<dbReference type="GO" id="GO:0005829">
    <property type="term" value="C:cytosol"/>
    <property type="evidence" value="ECO:0007669"/>
    <property type="project" value="TreeGrafter"/>
</dbReference>
<dbReference type="PROSITE" id="PS51197">
    <property type="entry name" value="HTH_RRF2_2"/>
    <property type="match status" value="1"/>
</dbReference>
<dbReference type="InterPro" id="IPR030489">
    <property type="entry name" value="TR_Rrf2-type_CS"/>
</dbReference>
<dbReference type="PANTHER" id="PTHR33221:SF15">
    <property type="entry name" value="HTH-TYPE TRANSCRIPTIONAL REGULATOR YWGB-RELATED"/>
    <property type="match status" value="1"/>
</dbReference>
<dbReference type="EMBL" id="UOGD01000410">
    <property type="protein sequence ID" value="VAX28396.1"/>
    <property type="molecule type" value="Genomic_DNA"/>
</dbReference>
<dbReference type="InterPro" id="IPR036388">
    <property type="entry name" value="WH-like_DNA-bd_sf"/>
</dbReference>
<dbReference type="NCBIfam" id="TIGR00738">
    <property type="entry name" value="rrf2_super"/>
    <property type="match status" value="1"/>
</dbReference>
<dbReference type="InterPro" id="IPR000944">
    <property type="entry name" value="Tscrpt_reg_Rrf2"/>
</dbReference>
<organism evidence="1">
    <name type="scientific">hydrothermal vent metagenome</name>
    <dbReference type="NCBI Taxonomy" id="652676"/>
    <lineage>
        <taxon>unclassified sequences</taxon>
        <taxon>metagenomes</taxon>
        <taxon>ecological metagenomes</taxon>
    </lineage>
</organism>
<dbReference type="GO" id="GO:0003700">
    <property type="term" value="F:DNA-binding transcription factor activity"/>
    <property type="evidence" value="ECO:0007669"/>
    <property type="project" value="TreeGrafter"/>
</dbReference>
<name>A0A3B1CD15_9ZZZZ</name>
<gene>
    <name evidence="1" type="ORF">MNBD_IGNAVI01-2811</name>
</gene>
<dbReference type="PANTHER" id="PTHR33221">
    <property type="entry name" value="WINGED HELIX-TURN-HELIX TRANSCRIPTIONAL REGULATOR, RRF2 FAMILY"/>
    <property type="match status" value="1"/>
</dbReference>
<dbReference type="AlphaFoldDB" id="A0A3B1CD15"/>
<reference evidence="1" key="1">
    <citation type="submission" date="2018-06" db="EMBL/GenBank/DDBJ databases">
        <authorList>
            <person name="Zhirakovskaya E."/>
        </authorList>
    </citation>
    <scope>NUCLEOTIDE SEQUENCE</scope>
</reference>
<accession>A0A3B1CD15</accession>
<proteinExistence type="predicted"/>
<evidence type="ECO:0000313" key="1">
    <source>
        <dbReference type="EMBL" id="VAX28396.1"/>
    </source>
</evidence>